<proteinExistence type="inferred from homology"/>
<name>A0A4Q9VHK5_9HYPH</name>
<comment type="caution">
    <text evidence="2">The sequence shown here is derived from an EMBL/GenBank/DDBJ whole genome shotgun (WGS) entry which is preliminary data.</text>
</comment>
<dbReference type="Proteomes" id="UP000292781">
    <property type="component" value="Unassembled WGS sequence"/>
</dbReference>
<protein>
    <submittedName>
        <fullName evidence="2">Divalent-cation tolerance protein CutA</fullName>
    </submittedName>
</protein>
<dbReference type="PANTHER" id="PTHR23419">
    <property type="entry name" value="DIVALENT CATION TOLERANCE CUTA-RELATED"/>
    <property type="match status" value="1"/>
</dbReference>
<dbReference type="InterPro" id="IPR004323">
    <property type="entry name" value="Ion_tolerance_CutA"/>
</dbReference>
<organism evidence="2 3">
    <name type="scientific">Siculibacillus lacustris</name>
    <dbReference type="NCBI Taxonomy" id="1549641"/>
    <lineage>
        <taxon>Bacteria</taxon>
        <taxon>Pseudomonadati</taxon>
        <taxon>Pseudomonadota</taxon>
        <taxon>Alphaproteobacteria</taxon>
        <taxon>Hyphomicrobiales</taxon>
        <taxon>Ancalomicrobiaceae</taxon>
        <taxon>Siculibacillus</taxon>
    </lineage>
</organism>
<evidence type="ECO:0000256" key="1">
    <source>
        <dbReference type="ARBA" id="ARBA00010169"/>
    </source>
</evidence>
<accession>A0A4Q9VHK5</accession>
<keyword evidence="3" id="KW-1185">Reference proteome</keyword>
<gene>
    <name evidence="2" type="ORF">EYW49_17880</name>
</gene>
<evidence type="ECO:0000313" key="2">
    <source>
        <dbReference type="EMBL" id="TBW34616.1"/>
    </source>
</evidence>
<dbReference type="Gene3D" id="3.30.70.120">
    <property type="match status" value="1"/>
</dbReference>
<evidence type="ECO:0000313" key="3">
    <source>
        <dbReference type="Proteomes" id="UP000292781"/>
    </source>
</evidence>
<dbReference type="InterPro" id="IPR015867">
    <property type="entry name" value="N-reg_PII/ATP_PRibTrfase_C"/>
</dbReference>
<dbReference type="EMBL" id="SJFN01000032">
    <property type="protein sequence ID" value="TBW34616.1"/>
    <property type="molecule type" value="Genomic_DNA"/>
</dbReference>
<dbReference type="InterPro" id="IPR011322">
    <property type="entry name" value="N-reg_PII-like_a/b"/>
</dbReference>
<dbReference type="PANTHER" id="PTHR23419:SF8">
    <property type="entry name" value="FI09726P"/>
    <property type="match status" value="1"/>
</dbReference>
<dbReference type="GO" id="GO:0010038">
    <property type="term" value="P:response to metal ion"/>
    <property type="evidence" value="ECO:0007669"/>
    <property type="project" value="InterPro"/>
</dbReference>
<sequence length="125" mass="13078">MADPNPPEGDGPVIVWSTFPDLAAARACGRALVERRLAACVVMLPAVQSIYRWQGAIEEAGEVALLAKTRRTLAEAAMAAIAADHPYDLPALLVLEVAAASRAYGAWIFAETAQPGPGVDPLTSP</sequence>
<dbReference type="Pfam" id="PF03091">
    <property type="entry name" value="CutA1"/>
    <property type="match status" value="1"/>
</dbReference>
<dbReference type="RefSeq" id="WP_131310993.1">
    <property type="nucleotide sequence ID" value="NZ_SJFN01000032.1"/>
</dbReference>
<dbReference type="OrthoDB" id="37622at2"/>
<reference evidence="2 3" key="1">
    <citation type="submission" date="2019-02" db="EMBL/GenBank/DDBJ databases">
        <title>Siculibacillus lacustris gen. nov., sp. nov., a new rosette-forming bacterium isolated from a freshwater crater lake (Lake St. Ana, Romania).</title>
        <authorList>
            <person name="Felfoldi T."/>
            <person name="Marton Z."/>
            <person name="Szabo A."/>
            <person name="Mentes A."/>
            <person name="Boka K."/>
            <person name="Marialigeti K."/>
            <person name="Mathe I."/>
            <person name="Koncz M."/>
            <person name="Schumann P."/>
            <person name="Toth E."/>
        </authorList>
    </citation>
    <scope>NUCLEOTIDE SEQUENCE [LARGE SCALE GENOMIC DNA]</scope>
    <source>
        <strain evidence="2 3">SA-279</strain>
    </source>
</reference>
<comment type="similarity">
    <text evidence="1">Belongs to the CutA family.</text>
</comment>
<dbReference type="SUPFAM" id="SSF54913">
    <property type="entry name" value="GlnB-like"/>
    <property type="match status" value="1"/>
</dbReference>
<dbReference type="GO" id="GO:0005507">
    <property type="term" value="F:copper ion binding"/>
    <property type="evidence" value="ECO:0007669"/>
    <property type="project" value="TreeGrafter"/>
</dbReference>
<dbReference type="AlphaFoldDB" id="A0A4Q9VHK5"/>